<evidence type="ECO:0000256" key="2">
    <source>
        <dbReference type="ARBA" id="ARBA00022448"/>
    </source>
</evidence>
<keyword evidence="4" id="KW-0547">Nucleotide-binding</keyword>
<name>A0AA48I538_9FIRM</name>
<reference evidence="8" key="1">
    <citation type="journal article" date="2023" name="ISME J.">
        <title>Emergence of putative energy parasites within Clostridia revealed by genome analysis of a novel endosymbiotic clade.</title>
        <authorList>
            <person name="Takahashi K."/>
            <person name="Kuwahara H."/>
            <person name="Horikawa Y."/>
            <person name="Izawa K."/>
            <person name="Kato D."/>
            <person name="Inagaki T."/>
            <person name="Yuki M."/>
            <person name="Ohkuma M."/>
            <person name="Hongoh Y."/>
        </authorList>
    </citation>
    <scope>NUCLEOTIDE SEQUENCE</scope>
    <source>
        <strain evidence="8">CfP3-15</strain>
    </source>
</reference>
<keyword evidence="3" id="KW-1003">Cell membrane</keyword>
<gene>
    <name evidence="8" type="ORF">CfP315_0871</name>
</gene>
<dbReference type="Gene3D" id="3.40.50.300">
    <property type="entry name" value="P-loop containing nucleotide triphosphate hydrolases"/>
    <property type="match status" value="1"/>
</dbReference>
<evidence type="ECO:0000256" key="1">
    <source>
        <dbReference type="ARBA" id="ARBA00004202"/>
    </source>
</evidence>
<dbReference type="SUPFAM" id="SSF52540">
    <property type="entry name" value="P-loop containing nucleoside triphosphate hydrolases"/>
    <property type="match status" value="1"/>
</dbReference>
<keyword evidence="6" id="KW-0472">Membrane</keyword>
<dbReference type="PROSITE" id="PS00211">
    <property type="entry name" value="ABC_TRANSPORTER_1"/>
    <property type="match status" value="1"/>
</dbReference>
<accession>A0AA48I538</accession>
<dbReference type="Proteomes" id="UP001337580">
    <property type="component" value="Chromosome"/>
</dbReference>
<evidence type="ECO:0000259" key="7">
    <source>
        <dbReference type="PROSITE" id="PS50893"/>
    </source>
</evidence>
<dbReference type="KEGG" id="ips:CfP315_0871"/>
<dbReference type="PROSITE" id="PS50893">
    <property type="entry name" value="ABC_TRANSPORTER_2"/>
    <property type="match status" value="1"/>
</dbReference>
<dbReference type="InterPro" id="IPR003593">
    <property type="entry name" value="AAA+_ATPase"/>
</dbReference>
<dbReference type="PANTHER" id="PTHR42788">
    <property type="entry name" value="TAURINE IMPORT ATP-BINDING PROTEIN-RELATED"/>
    <property type="match status" value="1"/>
</dbReference>
<dbReference type="EMBL" id="AP027924">
    <property type="protein sequence ID" value="BED92259.1"/>
    <property type="molecule type" value="Genomic_DNA"/>
</dbReference>
<dbReference type="InterPro" id="IPR017871">
    <property type="entry name" value="ABC_transporter-like_CS"/>
</dbReference>
<dbReference type="PANTHER" id="PTHR42788:SF7">
    <property type="entry name" value="NITRATE ABC TRANSPORTER ATP-BINDING PROTEIN"/>
    <property type="match status" value="1"/>
</dbReference>
<organism evidence="8">
    <name type="scientific">Candidatus Improbicoccus pseudotrichonymphae</name>
    <dbReference type="NCBI Taxonomy" id="3033792"/>
    <lineage>
        <taxon>Bacteria</taxon>
        <taxon>Bacillati</taxon>
        <taxon>Bacillota</taxon>
        <taxon>Clostridia</taxon>
        <taxon>Candidatus Improbicoccus</taxon>
    </lineage>
</organism>
<dbReference type="InterPro" id="IPR003439">
    <property type="entry name" value="ABC_transporter-like_ATP-bd"/>
</dbReference>
<evidence type="ECO:0000256" key="5">
    <source>
        <dbReference type="ARBA" id="ARBA00022840"/>
    </source>
</evidence>
<protein>
    <submittedName>
        <fullName evidence="8">ABC transporter ATP-binding protein</fullName>
    </submittedName>
</protein>
<evidence type="ECO:0000313" key="8">
    <source>
        <dbReference type="EMBL" id="BED92259.1"/>
    </source>
</evidence>
<dbReference type="GO" id="GO:0016887">
    <property type="term" value="F:ATP hydrolysis activity"/>
    <property type="evidence" value="ECO:0007669"/>
    <property type="project" value="InterPro"/>
</dbReference>
<proteinExistence type="predicted"/>
<evidence type="ECO:0000256" key="6">
    <source>
        <dbReference type="ARBA" id="ARBA00023136"/>
    </source>
</evidence>
<sequence>MLEIKNLNLSFNIGLEDKKIFSNLNLHVRPEEFVIVIGGNGTGKSTLMNLISGSIFPDSGQIFIDKKDVTYCPEYKRAKYIGHLFQLPLKGTAPNMTIEENLSLAMLRNKKRTLKLCVNKNNREFFREKLLELDLNLEDRLTTKIGVLSGGQRQAVTLLMATFSEPKILILDEHTAALDPSTSEKILELTNKIVEEKKITTIMITHNLEDALRFGTRIIMLTNNNIVLDLSGEEKQNLNMEYLYKLFHS</sequence>
<evidence type="ECO:0000256" key="4">
    <source>
        <dbReference type="ARBA" id="ARBA00022741"/>
    </source>
</evidence>
<dbReference type="GO" id="GO:0005886">
    <property type="term" value="C:plasma membrane"/>
    <property type="evidence" value="ECO:0007669"/>
    <property type="project" value="UniProtKB-SubCell"/>
</dbReference>
<dbReference type="Pfam" id="PF00005">
    <property type="entry name" value="ABC_tran"/>
    <property type="match status" value="1"/>
</dbReference>
<evidence type="ECO:0000256" key="3">
    <source>
        <dbReference type="ARBA" id="ARBA00022475"/>
    </source>
</evidence>
<dbReference type="SMART" id="SM00382">
    <property type="entry name" value="AAA"/>
    <property type="match status" value="1"/>
</dbReference>
<keyword evidence="5 8" id="KW-0067">ATP-binding</keyword>
<dbReference type="InterPro" id="IPR050166">
    <property type="entry name" value="ABC_transporter_ATP-bind"/>
</dbReference>
<feature type="domain" description="ABC transporter" evidence="7">
    <location>
        <begin position="4"/>
        <end position="248"/>
    </location>
</feature>
<dbReference type="AlphaFoldDB" id="A0AA48I538"/>
<dbReference type="InterPro" id="IPR027417">
    <property type="entry name" value="P-loop_NTPase"/>
</dbReference>
<keyword evidence="2" id="KW-0813">Transport</keyword>
<comment type="subcellular location">
    <subcellularLocation>
        <location evidence="1">Cell membrane</location>
        <topology evidence="1">Peripheral membrane protein</topology>
    </subcellularLocation>
</comment>
<dbReference type="GO" id="GO:0005524">
    <property type="term" value="F:ATP binding"/>
    <property type="evidence" value="ECO:0007669"/>
    <property type="project" value="UniProtKB-KW"/>
</dbReference>